<proteinExistence type="predicted"/>
<sequence length="60" mass="5859">MNPFAASKAARISGEGAAADMGFLSVLLGRRYWVVLGGAGDHAAAPPAAAGGRGCGERGS</sequence>
<accession>A0ABP9B2A1</accession>
<organism evidence="1 2">
    <name type="scientific">Streptomyces ziwulingensis</name>
    <dbReference type="NCBI Taxonomy" id="1045501"/>
    <lineage>
        <taxon>Bacteria</taxon>
        <taxon>Bacillati</taxon>
        <taxon>Actinomycetota</taxon>
        <taxon>Actinomycetes</taxon>
        <taxon>Kitasatosporales</taxon>
        <taxon>Streptomycetaceae</taxon>
        <taxon>Streptomyces</taxon>
    </lineage>
</organism>
<reference evidence="2" key="1">
    <citation type="journal article" date="2019" name="Int. J. Syst. Evol. Microbiol.">
        <title>The Global Catalogue of Microorganisms (GCM) 10K type strain sequencing project: providing services to taxonomists for standard genome sequencing and annotation.</title>
        <authorList>
            <consortium name="The Broad Institute Genomics Platform"/>
            <consortium name="The Broad Institute Genome Sequencing Center for Infectious Disease"/>
            <person name="Wu L."/>
            <person name="Ma J."/>
        </authorList>
    </citation>
    <scope>NUCLEOTIDE SEQUENCE [LARGE SCALE GENOMIC DNA]</scope>
    <source>
        <strain evidence="2">JCM 18081</strain>
    </source>
</reference>
<evidence type="ECO:0000313" key="2">
    <source>
        <dbReference type="Proteomes" id="UP001501265"/>
    </source>
</evidence>
<comment type="caution">
    <text evidence="1">The sequence shown here is derived from an EMBL/GenBank/DDBJ whole genome shotgun (WGS) entry which is preliminary data.</text>
</comment>
<dbReference type="EMBL" id="BAABIG010000010">
    <property type="protein sequence ID" value="GAA4788637.1"/>
    <property type="molecule type" value="Genomic_DNA"/>
</dbReference>
<dbReference type="Proteomes" id="UP001501265">
    <property type="component" value="Unassembled WGS sequence"/>
</dbReference>
<protein>
    <submittedName>
        <fullName evidence="1">Uncharacterized protein</fullName>
    </submittedName>
</protein>
<gene>
    <name evidence="1" type="ORF">GCM10023220_11570</name>
</gene>
<name>A0ABP9B2A1_9ACTN</name>
<keyword evidence="2" id="KW-1185">Reference proteome</keyword>
<evidence type="ECO:0000313" key="1">
    <source>
        <dbReference type="EMBL" id="GAA4788637.1"/>
    </source>
</evidence>